<sequence length="674" mass="75317">MSHDALTGKALLENVDVLDTTIDQLLGQGLGYDDWKLELENLGGFAWTESLKNVIIRKEFTFFKEEILRLQSEPNTTPGLKSKTNSLESILKRLQGLEWVKGVPDEMETRKRDGRLLGRDAKARCLQYHVSRWRSEAASAFHRSSTASSKRKVVEVILEPRESGIISSELTQATLDAATVTSPSTNVLVANPSNNDIYLDGDCFPFHKHVDVLNSDMSSIFGHTSQLPESDPTLSGDREIPWVAHAQSYEIGADGDHTTLEDFFRFVEQEPNFPVEPLCELPCFELPRRTGINDSSETYISQTRRDSNTHGLILEEILDHYGTQSKKDIWPSSFGQEITHSVEGSQIDHQTCVKNNIFSQQDLRLLPQKLAHSDCMSDVESVQLYQDCNTKTLAVGNTFSSKSCQEEVSVCHLQDQTAALRMLDTSPTISYNKILDVQDDSLHQIEAELCKKRQELAAAEVVVSKLSTEVKLLAEAFAKRTSHNARENSLRTTSRPNMSRKKRGNDGALRSVKRLKGKAAAPNSKSETFKYPNSGKTLCLESPRLSPMENTSPTTIYGAEGIYDHRFNQDNEAIALEYPTMPSFSSFEGSELYLTEAVQSYRDSILRTNAEGHPPVFSHSEKTILVQSLSTQTPYNSSFTSESGQASWRNEMANCRVSSMEVMNNLNKSMACVA</sequence>
<protein>
    <submittedName>
        <fullName evidence="2">Uncharacterized protein</fullName>
    </submittedName>
</protein>
<dbReference type="Proteomes" id="UP000235786">
    <property type="component" value="Unassembled WGS sequence"/>
</dbReference>
<evidence type="ECO:0000256" key="1">
    <source>
        <dbReference type="SAM" id="MobiDB-lite"/>
    </source>
</evidence>
<dbReference type="OrthoDB" id="3559171at2759"/>
<proteinExistence type="predicted"/>
<feature type="region of interest" description="Disordered" evidence="1">
    <location>
        <begin position="482"/>
        <end position="509"/>
    </location>
</feature>
<organism evidence="2 3">
    <name type="scientific">Hyaloscypha variabilis (strain UAMH 11265 / GT02V1 / F)</name>
    <name type="common">Meliniomyces variabilis</name>
    <dbReference type="NCBI Taxonomy" id="1149755"/>
    <lineage>
        <taxon>Eukaryota</taxon>
        <taxon>Fungi</taxon>
        <taxon>Dikarya</taxon>
        <taxon>Ascomycota</taxon>
        <taxon>Pezizomycotina</taxon>
        <taxon>Leotiomycetes</taxon>
        <taxon>Helotiales</taxon>
        <taxon>Hyaloscyphaceae</taxon>
        <taxon>Hyaloscypha</taxon>
        <taxon>Hyaloscypha variabilis</taxon>
    </lineage>
</organism>
<dbReference type="EMBL" id="KZ613953">
    <property type="protein sequence ID" value="PMD34580.1"/>
    <property type="molecule type" value="Genomic_DNA"/>
</dbReference>
<dbReference type="AlphaFoldDB" id="A0A2J6R7W0"/>
<keyword evidence="3" id="KW-1185">Reference proteome</keyword>
<accession>A0A2J6R7W0</accession>
<reference evidence="2 3" key="1">
    <citation type="submission" date="2016-04" db="EMBL/GenBank/DDBJ databases">
        <title>A degradative enzymes factory behind the ericoid mycorrhizal symbiosis.</title>
        <authorList>
            <consortium name="DOE Joint Genome Institute"/>
            <person name="Martino E."/>
            <person name="Morin E."/>
            <person name="Grelet G."/>
            <person name="Kuo A."/>
            <person name="Kohler A."/>
            <person name="Daghino S."/>
            <person name="Barry K."/>
            <person name="Choi C."/>
            <person name="Cichocki N."/>
            <person name="Clum A."/>
            <person name="Copeland A."/>
            <person name="Hainaut M."/>
            <person name="Haridas S."/>
            <person name="Labutti K."/>
            <person name="Lindquist E."/>
            <person name="Lipzen A."/>
            <person name="Khouja H.-R."/>
            <person name="Murat C."/>
            <person name="Ohm R."/>
            <person name="Olson A."/>
            <person name="Spatafora J."/>
            <person name="Veneault-Fourrey C."/>
            <person name="Henrissat B."/>
            <person name="Grigoriev I."/>
            <person name="Martin F."/>
            <person name="Perotto S."/>
        </authorList>
    </citation>
    <scope>NUCLEOTIDE SEQUENCE [LARGE SCALE GENOMIC DNA]</scope>
    <source>
        <strain evidence="2 3">F</strain>
    </source>
</reference>
<gene>
    <name evidence="2" type="ORF">L207DRAFT_588101</name>
</gene>
<feature type="region of interest" description="Disordered" evidence="1">
    <location>
        <begin position="514"/>
        <end position="533"/>
    </location>
</feature>
<evidence type="ECO:0000313" key="2">
    <source>
        <dbReference type="EMBL" id="PMD34580.1"/>
    </source>
</evidence>
<name>A0A2J6R7W0_HYAVF</name>
<evidence type="ECO:0000313" key="3">
    <source>
        <dbReference type="Proteomes" id="UP000235786"/>
    </source>
</evidence>